<dbReference type="Proteomes" id="UP000247978">
    <property type="component" value="Unassembled WGS sequence"/>
</dbReference>
<proteinExistence type="predicted"/>
<sequence>MYSEHLKALLIGLFLLIGFMFITFFIGRQPISQFDRSIISFIQGFESPVLTSMMKFFTFIGSFSAVLVISLIIVLVLFFILKGRSDLILFTIVIAGTPLLNKVLKMYFHRERPDLHRLIEIGGYSFPSGHAMNAFSLYGVLTFLLWNHFRNRKSRMMLILFSTIFIVMIGVSRVYLGVHYPTDIIGGYLASGIWLTIAIWVFKRFNRSSGYTK</sequence>
<gene>
    <name evidence="3" type="ORF">DFR56_111140</name>
</gene>
<name>A0A2V3VTX7_9BACI</name>
<organism evidence="3 4">
    <name type="scientific">Pseudogracilibacillus auburnensis</name>
    <dbReference type="NCBI Taxonomy" id="1494959"/>
    <lineage>
        <taxon>Bacteria</taxon>
        <taxon>Bacillati</taxon>
        <taxon>Bacillota</taxon>
        <taxon>Bacilli</taxon>
        <taxon>Bacillales</taxon>
        <taxon>Bacillaceae</taxon>
        <taxon>Pseudogracilibacillus</taxon>
    </lineage>
</organism>
<dbReference type="SMART" id="SM00014">
    <property type="entry name" value="acidPPc"/>
    <property type="match status" value="1"/>
</dbReference>
<feature type="transmembrane region" description="Helical" evidence="1">
    <location>
        <begin position="158"/>
        <end position="178"/>
    </location>
</feature>
<dbReference type="InterPro" id="IPR000326">
    <property type="entry name" value="PAP2/HPO"/>
</dbReference>
<keyword evidence="1" id="KW-1133">Transmembrane helix</keyword>
<dbReference type="OrthoDB" id="9789113at2"/>
<feature type="transmembrane region" description="Helical" evidence="1">
    <location>
        <begin position="7"/>
        <end position="27"/>
    </location>
</feature>
<protein>
    <submittedName>
        <fullName evidence="3">Undecaprenyl-diphosphatase</fullName>
    </submittedName>
</protein>
<feature type="transmembrane region" description="Helical" evidence="1">
    <location>
        <begin position="56"/>
        <end position="80"/>
    </location>
</feature>
<reference evidence="3 4" key="1">
    <citation type="submission" date="2018-05" db="EMBL/GenBank/DDBJ databases">
        <title>Genomic Encyclopedia of Type Strains, Phase IV (KMG-IV): sequencing the most valuable type-strain genomes for metagenomic binning, comparative biology and taxonomic classification.</title>
        <authorList>
            <person name="Goeker M."/>
        </authorList>
    </citation>
    <scope>NUCLEOTIDE SEQUENCE [LARGE SCALE GENOMIC DNA]</scope>
    <source>
        <strain evidence="3 4">DSM 28556</strain>
    </source>
</reference>
<evidence type="ECO:0000259" key="2">
    <source>
        <dbReference type="SMART" id="SM00014"/>
    </source>
</evidence>
<feature type="transmembrane region" description="Helical" evidence="1">
    <location>
        <begin position="184"/>
        <end position="202"/>
    </location>
</feature>
<feature type="transmembrane region" description="Helical" evidence="1">
    <location>
        <begin position="87"/>
        <end position="108"/>
    </location>
</feature>
<dbReference type="PANTHER" id="PTHR14969">
    <property type="entry name" value="SPHINGOSINE-1-PHOSPHATE PHOSPHOHYDROLASE"/>
    <property type="match status" value="1"/>
</dbReference>
<accession>A0A2V3VTX7</accession>
<dbReference type="RefSeq" id="WP_110396280.1">
    <property type="nucleotide sequence ID" value="NZ_JBHUHB010000001.1"/>
</dbReference>
<evidence type="ECO:0000313" key="3">
    <source>
        <dbReference type="EMBL" id="PXW85372.1"/>
    </source>
</evidence>
<dbReference type="PANTHER" id="PTHR14969:SF13">
    <property type="entry name" value="AT30094P"/>
    <property type="match status" value="1"/>
</dbReference>
<feature type="domain" description="Phosphatidic acid phosphatase type 2/haloperoxidase" evidence="2">
    <location>
        <begin position="87"/>
        <end position="199"/>
    </location>
</feature>
<dbReference type="SUPFAM" id="SSF48317">
    <property type="entry name" value="Acid phosphatase/Vanadium-dependent haloperoxidase"/>
    <property type="match status" value="1"/>
</dbReference>
<dbReference type="Pfam" id="PF01569">
    <property type="entry name" value="PAP2"/>
    <property type="match status" value="1"/>
</dbReference>
<evidence type="ECO:0000256" key="1">
    <source>
        <dbReference type="SAM" id="Phobius"/>
    </source>
</evidence>
<keyword evidence="1" id="KW-0472">Membrane</keyword>
<evidence type="ECO:0000313" key="4">
    <source>
        <dbReference type="Proteomes" id="UP000247978"/>
    </source>
</evidence>
<comment type="caution">
    <text evidence="3">The sequence shown here is derived from an EMBL/GenBank/DDBJ whole genome shotgun (WGS) entry which is preliminary data.</text>
</comment>
<dbReference type="Gene3D" id="1.20.144.10">
    <property type="entry name" value="Phosphatidic acid phosphatase type 2/haloperoxidase"/>
    <property type="match status" value="2"/>
</dbReference>
<dbReference type="AlphaFoldDB" id="A0A2V3VTX7"/>
<keyword evidence="4" id="KW-1185">Reference proteome</keyword>
<dbReference type="CDD" id="cd03392">
    <property type="entry name" value="PAP2_like_2"/>
    <property type="match status" value="1"/>
</dbReference>
<feature type="transmembrane region" description="Helical" evidence="1">
    <location>
        <begin position="128"/>
        <end position="146"/>
    </location>
</feature>
<keyword evidence="1" id="KW-0812">Transmembrane</keyword>
<dbReference type="InterPro" id="IPR036938">
    <property type="entry name" value="PAP2/HPO_sf"/>
</dbReference>
<dbReference type="EMBL" id="QJJQ01000011">
    <property type="protein sequence ID" value="PXW85372.1"/>
    <property type="molecule type" value="Genomic_DNA"/>
</dbReference>